<dbReference type="VEuPathDB" id="FungiDB:PV08_07096"/>
<dbReference type="EMBL" id="KN847496">
    <property type="protein sequence ID" value="KIW14314.1"/>
    <property type="molecule type" value="Genomic_DNA"/>
</dbReference>
<accession>A0A0D2BSQ7</accession>
<dbReference type="AlphaFoldDB" id="A0A0D2BSQ7"/>
<feature type="compositionally biased region" description="Acidic residues" evidence="1">
    <location>
        <begin position="21"/>
        <end position="52"/>
    </location>
</feature>
<evidence type="ECO:0000256" key="1">
    <source>
        <dbReference type="SAM" id="MobiDB-lite"/>
    </source>
</evidence>
<sequence>MADNRVFDSITKTEEPKIPTDTEEPEAPTDIEEAETPTDTEEGQSDCGSEDSDQSKDAWKKELRELEMDNHDQLNDWFELCCPDYDLIEVLLKENRKTIHIEEDRRFFRRLRDALKFHVQDLEENYECIHNIIDREVKRVQKLGDEAEERFEEAAADLLRKPFPLPPRAREICANLLRDGHDYLAVTDFVCEVLPILVDKLNSSTEANHTTTEADTEAPSSDGVSPGSKRKITADDDNKESLLTTKSSANEEHAVKKMKRTQPPEAGAPDEGGLLPEPRPAEYPQCADGNRYW</sequence>
<organism evidence="2 3">
    <name type="scientific">Exophiala spinifera</name>
    <dbReference type="NCBI Taxonomy" id="91928"/>
    <lineage>
        <taxon>Eukaryota</taxon>
        <taxon>Fungi</taxon>
        <taxon>Dikarya</taxon>
        <taxon>Ascomycota</taxon>
        <taxon>Pezizomycotina</taxon>
        <taxon>Eurotiomycetes</taxon>
        <taxon>Chaetothyriomycetidae</taxon>
        <taxon>Chaetothyriales</taxon>
        <taxon>Herpotrichiellaceae</taxon>
        <taxon>Exophiala</taxon>
    </lineage>
</organism>
<feature type="compositionally biased region" description="Basic and acidic residues" evidence="1">
    <location>
        <begin position="11"/>
        <end position="20"/>
    </location>
</feature>
<dbReference type="Proteomes" id="UP000053328">
    <property type="component" value="Unassembled WGS sequence"/>
</dbReference>
<name>A0A0D2BSQ7_9EURO</name>
<proteinExistence type="predicted"/>
<protein>
    <submittedName>
        <fullName evidence="2">Uncharacterized protein</fullName>
    </submittedName>
</protein>
<gene>
    <name evidence="2" type="ORF">PV08_07096</name>
</gene>
<evidence type="ECO:0000313" key="3">
    <source>
        <dbReference type="Proteomes" id="UP000053328"/>
    </source>
</evidence>
<dbReference type="GeneID" id="27334179"/>
<keyword evidence="3" id="KW-1185">Reference proteome</keyword>
<dbReference type="HOGENOM" id="CLU_950059_0_0_1"/>
<feature type="region of interest" description="Disordered" evidence="1">
    <location>
        <begin position="208"/>
        <end position="293"/>
    </location>
</feature>
<evidence type="ECO:0000313" key="2">
    <source>
        <dbReference type="EMBL" id="KIW14314.1"/>
    </source>
</evidence>
<feature type="region of interest" description="Disordered" evidence="1">
    <location>
        <begin position="1"/>
        <end position="57"/>
    </location>
</feature>
<dbReference type="RefSeq" id="XP_016234530.1">
    <property type="nucleotide sequence ID" value="XM_016381428.1"/>
</dbReference>
<reference evidence="2 3" key="1">
    <citation type="submission" date="2015-01" db="EMBL/GenBank/DDBJ databases">
        <title>The Genome Sequence of Exophiala spinifera CBS89968.</title>
        <authorList>
            <consortium name="The Broad Institute Genomics Platform"/>
            <person name="Cuomo C."/>
            <person name="de Hoog S."/>
            <person name="Gorbushina A."/>
            <person name="Stielow B."/>
            <person name="Teixiera M."/>
            <person name="Abouelleil A."/>
            <person name="Chapman S.B."/>
            <person name="Priest M."/>
            <person name="Young S.K."/>
            <person name="Wortman J."/>
            <person name="Nusbaum C."/>
            <person name="Birren B."/>
        </authorList>
    </citation>
    <scope>NUCLEOTIDE SEQUENCE [LARGE SCALE GENOMIC DNA]</scope>
    <source>
        <strain evidence="2 3">CBS 89968</strain>
    </source>
</reference>
<feature type="compositionally biased region" description="Polar residues" evidence="1">
    <location>
        <begin position="208"/>
        <end position="223"/>
    </location>
</feature>